<feature type="region of interest" description="Disordered" evidence="4">
    <location>
        <begin position="488"/>
        <end position="523"/>
    </location>
</feature>
<dbReference type="PANTHER" id="PTHR14324:SF3">
    <property type="entry name" value="CONDENSIN-2 COMPLEX SUBUNIT H2"/>
    <property type="match status" value="1"/>
</dbReference>
<evidence type="ECO:0000313" key="6">
    <source>
        <dbReference type="EMBL" id="CBY19336.1"/>
    </source>
</evidence>
<dbReference type="OrthoDB" id="10038475at2759"/>
<dbReference type="InterPro" id="IPR031739">
    <property type="entry name" value="Ncaph2"/>
</dbReference>
<dbReference type="GO" id="GO:0003682">
    <property type="term" value="F:chromatin binding"/>
    <property type="evidence" value="ECO:0007669"/>
    <property type="project" value="TreeGrafter"/>
</dbReference>
<dbReference type="Proteomes" id="UP000001307">
    <property type="component" value="Unassembled WGS sequence"/>
</dbReference>
<sequence length="689" mass="78859">MNSDPSKSWSVFFKPVKKDQCFDVDIGKILEDFKQDYEQKEKVNFTEAALVIQGAVHTVGLKIDKLHKDAMDLVEYLAAGGDQNEEGLEGEAAATAARRKKRFARNGDPELDFIKKVFEQPDYMGEADDFYSDEDEFTLKDDEFNHENNLKDEDFLPERDHFFTDLHGKARGKKVFDMDNENYICQRNDLWIYRAPFTSNGYIYPQSRDQQRRFGKRHEEPGAFEYEAFLDQSIQKTKPVDVPMPTANDFQFEQQSFQNFEPELEQTFGPIVSDSCDEDIRSVHNNTVEASPIIPVQKNDTFVMPAAQDMKKKENPRKLGDFAETYLNFLDKKTSQRMFAFNKEETLSFNTDRWKFDENVDKRPPKSYEFQWPSMKPTAFVKVLDRATIKWEAKKYDALRQKSLAQIAKQKREFNKTMRQFCAMKSVPPLRRTKAGQMRSTEEFKDLISDNFATGTTAEEIQAELEEFAPQEIVHESTAANFPEGFEEATPCLPPPVDDGDLEDDPYDPPHQEPFTGENSSGTLNMNRLRTVASGGSGILRGNLPDTEIEANVLNWKRTIAPKLEQEAKLPDFNIRSLISEMDTMLGTSCVEDDDSIGCKELFGGVPHWQKSRKFAAMLQMANEMKLEIIPPEDESDPIGKFSVKPLTGDRIHCAGDDVDPHAVTQKRFRALSSPKSSESPAPKRKNRK</sequence>
<evidence type="ECO:0000256" key="1">
    <source>
        <dbReference type="ARBA" id="ARBA00016903"/>
    </source>
</evidence>
<dbReference type="GO" id="GO:0010032">
    <property type="term" value="P:meiotic chromosome condensation"/>
    <property type="evidence" value="ECO:0007669"/>
    <property type="project" value="TreeGrafter"/>
</dbReference>
<gene>
    <name evidence="6" type="ORF">GSOID_T00008346001</name>
</gene>
<dbReference type="PANTHER" id="PTHR14324">
    <property type="entry name" value="CONDENSIN-2 COMPLEX SUBUNIT H2"/>
    <property type="match status" value="1"/>
</dbReference>
<keyword evidence="2" id="KW-0226">DNA condensation</keyword>
<keyword evidence="7" id="KW-1185">Reference proteome</keyword>
<proteinExistence type="predicted"/>
<feature type="compositionally biased region" description="Acidic residues" evidence="4">
    <location>
        <begin position="498"/>
        <end position="507"/>
    </location>
</feature>
<feature type="domain" description="Condensin-2 complex subunit H2 C-terminal" evidence="5">
    <location>
        <begin position="546"/>
        <end position="651"/>
    </location>
</feature>
<reference evidence="6" key="1">
    <citation type="journal article" date="2010" name="Science">
        <title>Plasticity of animal genome architecture unmasked by rapid evolution of a pelagic tunicate.</title>
        <authorList>
            <person name="Denoeud F."/>
            <person name="Henriet S."/>
            <person name="Mungpakdee S."/>
            <person name="Aury J.M."/>
            <person name="Da Silva C."/>
            <person name="Brinkmann H."/>
            <person name="Mikhaleva J."/>
            <person name="Olsen L.C."/>
            <person name="Jubin C."/>
            <person name="Canestro C."/>
            <person name="Bouquet J.M."/>
            <person name="Danks G."/>
            <person name="Poulain J."/>
            <person name="Campsteijn C."/>
            <person name="Adamski M."/>
            <person name="Cross I."/>
            <person name="Yadetie F."/>
            <person name="Muffato M."/>
            <person name="Louis A."/>
            <person name="Butcher S."/>
            <person name="Tsagkogeorga G."/>
            <person name="Konrad A."/>
            <person name="Singh S."/>
            <person name="Jensen M.F."/>
            <person name="Cong E.H."/>
            <person name="Eikeseth-Otteraa H."/>
            <person name="Noel B."/>
            <person name="Anthouard V."/>
            <person name="Porcel B.M."/>
            <person name="Kachouri-Lafond R."/>
            <person name="Nishino A."/>
            <person name="Ugolini M."/>
            <person name="Chourrout P."/>
            <person name="Nishida H."/>
            <person name="Aasland R."/>
            <person name="Huzurbazar S."/>
            <person name="Westhof E."/>
            <person name="Delsuc F."/>
            <person name="Lehrach H."/>
            <person name="Reinhardt R."/>
            <person name="Weissenbach J."/>
            <person name="Roy S.W."/>
            <person name="Artiguenave F."/>
            <person name="Postlethwait J.H."/>
            <person name="Manak J.R."/>
            <person name="Thompson E.M."/>
            <person name="Jaillon O."/>
            <person name="Du Pasquier L."/>
            <person name="Boudinot P."/>
            <person name="Liberles D.A."/>
            <person name="Volff J.N."/>
            <person name="Philippe H."/>
            <person name="Lenhard B."/>
            <person name="Roest Crollius H."/>
            <person name="Wincker P."/>
            <person name="Chourrout D."/>
        </authorList>
    </citation>
    <scope>NUCLEOTIDE SEQUENCE [LARGE SCALE GENOMIC DNA]</scope>
</reference>
<evidence type="ECO:0000256" key="4">
    <source>
        <dbReference type="SAM" id="MobiDB-lite"/>
    </source>
</evidence>
<evidence type="ECO:0000259" key="5">
    <source>
        <dbReference type="Pfam" id="PF16858"/>
    </source>
</evidence>
<organism evidence="6">
    <name type="scientific">Oikopleura dioica</name>
    <name type="common">Tunicate</name>
    <dbReference type="NCBI Taxonomy" id="34765"/>
    <lineage>
        <taxon>Eukaryota</taxon>
        <taxon>Metazoa</taxon>
        <taxon>Chordata</taxon>
        <taxon>Tunicata</taxon>
        <taxon>Appendicularia</taxon>
        <taxon>Copelata</taxon>
        <taxon>Oikopleuridae</taxon>
        <taxon>Oikopleura</taxon>
    </lineage>
</organism>
<dbReference type="InterPro" id="IPR031737">
    <property type="entry name" value="CNDH2_C"/>
</dbReference>
<dbReference type="EMBL" id="FN653040">
    <property type="protein sequence ID" value="CBY19336.1"/>
    <property type="molecule type" value="Genomic_DNA"/>
</dbReference>
<evidence type="ECO:0000256" key="2">
    <source>
        <dbReference type="ARBA" id="ARBA00023067"/>
    </source>
</evidence>
<dbReference type="AlphaFoldDB" id="E4XDU7"/>
<evidence type="ECO:0000256" key="3">
    <source>
        <dbReference type="ARBA" id="ARBA00030479"/>
    </source>
</evidence>
<dbReference type="GO" id="GO:0000796">
    <property type="term" value="C:condensin complex"/>
    <property type="evidence" value="ECO:0007669"/>
    <property type="project" value="TreeGrafter"/>
</dbReference>
<dbReference type="GO" id="GO:0005634">
    <property type="term" value="C:nucleus"/>
    <property type="evidence" value="ECO:0007669"/>
    <property type="project" value="TreeGrafter"/>
</dbReference>
<evidence type="ECO:0000313" key="7">
    <source>
        <dbReference type="Proteomes" id="UP000001307"/>
    </source>
</evidence>
<dbReference type="GO" id="GO:0051306">
    <property type="term" value="P:mitotic sister chromatid separation"/>
    <property type="evidence" value="ECO:0007669"/>
    <property type="project" value="TreeGrafter"/>
</dbReference>
<dbReference type="InParanoid" id="E4XDU7"/>
<feature type="region of interest" description="Disordered" evidence="4">
    <location>
        <begin position="653"/>
        <end position="689"/>
    </location>
</feature>
<protein>
    <recommendedName>
        <fullName evidence="1">Condensin-2 complex subunit H2</fullName>
    </recommendedName>
    <alternativeName>
        <fullName evidence="3">Non-SMC condensin II complex subunit H2</fullName>
    </alternativeName>
</protein>
<name>E4XDU7_OIKDI</name>
<accession>E4XDU7</accession>
<dbReference type="Pfam" id="PF16858">
    <property type="entry name" value="CNDH2_C"/>
    <property type="match status" value="1"/>
</dbReference>